<gene>
    <name evidence="1" type="ORF">BaRGS_00015342</name>
</gene>
<reference evidence="1 2" key="1">
    <citation type="journal article" date="2023" name="Sci. Data">
        <title>Genome assembly of the Korean intertidal mud-creeper Batillaria attramentaria.</title>
        <authorList>
            <person name="Patra A.K."/>
            <person name="Ho P.T."/>
            <person name="Jun S."/>
            <person name="Lee S.J."/>
            <person name="Kim Y."/>
            <person name="Won Y.J."/>
        </authorList>
    </citation>
    <scope>NUCLEOTIDE SEQUENCE [LARGE SCALE GENOMIC DNA]</scope>
    <source>
        <strain evidence="1">Wonlab-2016</strain>
    </source>
</reference>
<proteinExistence type="predicted"/>
<evidence type="ECO:0000313" key="1">
    <source>
        <dbReference type="EMBL" id="KAK7493442.1"/>
    </source>
</evidence>
<organism evidence="1 2">
    <name type="scientific">Batillaria attramentaria</name>
    <dbReference type="NCBI Taxonomy" id="370345"/>
    <lineage>
        <taxon>Eukaryota</taxon>
        <taxon>Metazoa</taxon>
        <taxon>Spiralia</taxon>
        <taxon>Lophotrochozoa</taxon>
        <taxon>Mollusca</taxon>
        <taxon>Gastropoda</taxon>
        <taxon>Caenogastropoda</taxon>
        <taxon>Sorbeoconcha</taxon>
        <taxon>Cerithioidea</taxon>
        <taxon>Batillariidae</taxon>
        <taxon>Batillaria</taxon>
    </lineage>
</organism>
<evidence type="ECO:0000313" key="2">
    <source>
        <dbReference type="Proteomes" id="UP001519460"/>
    </source>
</evidence>
<sequence>MDNGSTSSHRQLTRFHLRLPGAGPLDNRAPRCAWTPSIMGGFVQRNPGSIWTSEPSTFSVSSAINCKLKGEKYLLDAPYFTTEGAGVCQVRDEEREELTFNMSGTPAGQDACHIWPAIQLQYLHSSPPHATLSLTLPRSRLRSTDRD</sequence>
<protein>
    <submittedName>
        <fullName evidence="1">Uncharacterized protein</fullName>
    </submittedName>
</protein>
<name>A0ABD0L214_9CAEN</name>
<accession>A0ABD0L214</accession>
<comment type="caution">
    <text evidence="1">The sequence shown here is derived from an EMBL/GenBank/DDBJ whole genome shotgun (WGS) entry which is preliminary data.</text>
</comment>
<dbReference type="EMBL" id="JACVVK020000093">
    <property type="protein sequence ID" value="KAK7493442.1"/>
    <property type="molecule type" value="Genomic_DNA"/>
</dbReference>
<keyword evidence="2" id="KW-1185">Reference proteome</keyword>
<dbReference type="Proteomes" id="UP001519460">
    <property type="component" value="Unassembled WGS sequence"/>
</dbReference>
<dbReference type="AlphaFoldDB" id="A0ABD0L214"/>